<accession>A0ABR9D2D7</accession>
<dbReference type="Pfam" id="PF11684">
    <property type="entry name" value="DUF3280"/>
    <property type="match status" value="1"/>
</dbReference>
<protein>
    <submittedName>
        <fullName evidence="1">DUF2380 domain-containing protein</fullName>
    </submittedName>
</protein>
<name>A0ABR9D2D7_9GAMM</name>
<gene>
    <name evidence="1" type="ORF">IE877_15130</name>
</gene>
<dbReference type="EMBL" id="JACXSS010000001">
    <property type="protein sequence ID" value="MBD9357195.1"/>
    <property type="molecule type" value="Genomic_DNA"/>
</dbReference>
<reference evidence="1 2" key="1">
    <citation type="submission" date="2020-09" db="EMBL/GenBank/DDBJ databases">
        <title>Methylomonas albis sp. nov. and Methylomonas fluvii sp. nov.: Two cold-adapted methanotrophs from the River Elbe and an amended description of Methylovulum psychrotolerans strain Eb1.</title>
        <authorList>
            <person name="Bussmann I.K."/>
            <person name="Klings K.-W."/>
            <person name="Warnstedt J."/>
            <person name="Hoppert M."/>
            <person name="Saborowski A."/>
            <person name="Horn F."/>
            <person name="Liebner S."/>
        </authorList>
    </citation>
    <scope>NUCLEOTIDE SEQUENCE [LARGE SCALE GENOMIC DNA]</scope>
    <source>
        <strain evidence="1 2">EbA</strain>
    </source>
</reference>
<comment type="caution">
    <text evidence="1">The sequence shown here is derived from an EMBL/GenBank/DDBJ whole genome shotgun (WGS) entry which is preliminary data.</text>
</comment>
<proteinExistence type="predicted"/>
<organism evidence="1 2">
    <name type="scientific">Methylomonas albis</name>
    <dbReference type="NCBI Taxonomy" id="1854563"/>
    <lineage>
        <taxon>Bacteria</taxon>
        <taxon>Pseudomonadati</taxon>
        <taxon>Pseudomonadota</taxon>
        <taxon>Gammaproteobacteria</taxon>
        <taxon>Methylococcales</taxon>
        <taxon>Methylococcaceae</taxon>
        <taxon>Methylomonas</taxon>
    </lineage>
</organism>
<keyword evidence="2" id="KW-1185">Reference proteome</keyword>
<sequence>MLRGLLLGLLSFDSLAATRIAVLDFELKDLTLAPGVPTELQRTASIKPLLEQELTRAGYTVVAIPHPAQQAANSGVGYLFDHADVAAELGKQFQADYILVGRLHKPSFLFAYLMGRLVKVDDGKLVGDYIAESKGPNASLTIKAVESLTGKIDHDLERRYSPPPPAKLAP</sequence>
<dbReference type="InterPro" id="IPR021698">
    <property type="entry name" value="DUF3280"/>
</dbReference>
<evidence type="ECO:0000313" key="2">
    <source>
        <dbReference type="Proteomes" id="UP000652176"/>
    </source>
</evidence>
<evidence type="ECO:0000313" key="1">
    <source>
        <dbReference type="EMBL" id="MBD9357195.1"/>
    </source>
</evidence>
<dbReference type="Proteomes" id="UP000652176">
    <property type="component" value="Unassembled WGS sequence"/>
</dbReference>